<sequence>MYTCFKRNGLTLFELAVVTVEAGIGLAANSAESQNPLNSSLSCLWSAPSQFWAN</sequence>
<dbReference type="EMBL" id="GBRH01265549">
    <property type="protein sequence ID" value="JAD32346.1"/>
    <property type="molecule type" value="Transcribed_RNA"/>
</dbReference>
<accession>A0A0A8Z0K9</accession>
<dbReference type="AlphaFoldDB" id="A0A0A8Z0K9"/>
<reference evidence="1" key="2">
    <citation type="journal article" date="2015" name="Data Brief">
        <title>Shoot transcriptome of the giant reed, Arundo donax.</title>
        <authorList>
            <person name="Barrero R.A."/>
            <person name="Guerrero F.D."/>
            <person name="Moolhuijzen P."/>
            <person name="Goolsby J.A."/>
            <person name="Tidwell J."/>
            <person name="Bellgard S.E."/>
            <person name="Bellgard M.I."/>
        </authorList>
    </citation>
    <scope>NUCLEOTIDE SEQUENCE</scope>
    <source>
        <tissue evidence="1">Shoot tissue taken approximately 20 cm above the soil surface</tissue>
    </source>
</reference>
<organism evidence="1">
    <name type="scientific">Arundo donax</name>
    <name type="common">Giant reed</name>
    <name type="synonym">Donax arundinaceus</name>
    <dbReference type="NCBI Taxonomy" id="35708"/>
    <lineage>
        <taxon>Eukaryota</taxon>
        <taxon>Viridiplantae</taxon>
        <taxon>Streptophyta</taxon>
        <taxon>Embryophyta</taxon>
        <taxon>Tracheophyta</taxon>
        <taxon>Spermatophyta</taxon>
        <taxon>Magnoliopsida</taxon>
        <taxon>Liliopsida</taxon>
        <taxon>Poales</taxon>
        <taxon>Poaceae</taxon>
        <taxon>PACMAD clade</taxon>
        <taxon>Arundinoideae</taxon>
        <taxon>Arundineae</taxon>
        <taxon>Arundo</taxon>
    </lineage>
</organism>
<protein>
    <submittedName>
        <fullName evidence="1">Uncharacterized protein</fullName>
    </submittedName>
</protein>
<reference evidence="1" key="1">
    <citation type="submission" date="2014-09" db="EMBL/GenBank/DDBJ databases">
        <authorList>
            <person name="Magalhaes I.L.F."/>
            <person name="Oliveira U."/>
            <person name="Santos F.R."/>
            <person name="Vidigal T.H.D.A."/>
            <person name="Brescovit A.D."/>
            <person name="Santos A.J."/>
        </authorList>
    </citation>
    <scope>NUCLEOTIDE SEQUENCE</scope>
    <source>
        <tissue evidence="1">Shoot tissue taken approximately 20 cm above the soil surface</tissue>
    </source>
</reference>
<name>A0A0A8Z0K9_ARUDO</name>
<evidence type="ECO:0000313" key="1">
    <source>
        <dbReference type="EMBL" id="JAD32346.1"/>
    </source>
</evidence>
<proteinExistence type="predicted"/>